<evidence type="ECO:0000256" key="1">
    <source>
        <dbReference type="SAM" id="Phobius"/>
    </source>
</evidence>
<protein>
    <recommendedName>
        <fullName evidence="4">Integral membrane protein</fullName>
    </recommendedName>
</protein>
<sequence length="167" mass="17736">MSRREVALAWLCVLTFVGGLVGLVISAQTWGPTIWGDIAPDWPGGGYGFAGTAGGLGALAVAAMIAPLTRMRWKKSKARSLAWAAASLPGLAASMLFLVVIFGAWRPKKRHRSYSCSSEGGPCWVHEQYPYVWAVGLAATLLVAAALVTVLVKRHDSRRPETVGSAT</sequence>
<keyword evidence="1" id="KW-0472">Membrane</keyword>
<dbReference type="Proteomes" id="UP001518140">
    <property type="component" value="Unassembled WGS sequence"/>
</dbReference>
<evidence type="ECO:0000313" key="3">
    <source>
        <dbReference type="Proteomes" id="UP001518140"/>
    </source>
</evidence>
<organism evidence="2 3">
    <name type="scientific">Streptomyces ureilyticus</name>
    <dbReference type="NCBI Taxonomy" id="1775131"/>
    <lineage>
        <taxon>Bacteria</taxon>
        <taxon>Bacillati</taxon>
        <taxon>Actinomycetota</taxon>
        <taxon>Actinomycetes</taxon>
        <taxon>Kitasatosporales</taxon>
        <taxon>Streptomycetaceae</taxon>
        <taxon>Streptomyces</taxon>
    </lineage>
</organism>
<evidence type="ECO:0008006" key="4">
    <source>
        <dbReference type="Google" id="ProtNLM"/>
    </source>
</evidence>
<accession>A0ABX0E3R3</accession>
<keyword evidence="1" id="KW-1133">Transmembrane helix</keyword>
<evidence type="ECO:0000313" key="2">
    <source>
        <dbReference type="EMBL" id="NGO45782.1"/>
    </source>
</evidence>
<feature type="transmembrane region" description="Helical" evidence="1">
    <location>
        <begin position="131"/>
        <end position="152"/>
    </location>
</feature>
<reference evidence="2 3" key="1">
    <citation type="submission" date="2020-02" db="EMBL/GenBank/DDBJ databases">
        <title>Whole-genome analyses of novel actinobacteria.</title>
        <authorList>
            <person name="Sahin N."/>
            <person name="Tokatli A."/>
        </authorList>
    </citation>
    <scope>NUCLEOTIDE SEQUENCE [LARGE SCALE GENOMIC DNA]</scope>
    <source>
        <strain evidence="2 3">YC419</strain>
    </source>
</reference>
<dbReference type="RefSeq" id="WP_165342328.1">
    <property type="nucleotide sequence ID" value="NZ_JAAKZX010000102.1"/>
</dbReference>
<comment type="caution">
    <text evidence="2">The sequence shown here is derived from an EMBL/GenBank/DDBJ whole genome shotgun (WGS) entry which is preliminary data.</text>
</comment>
<gene>
    <name evidence="2" type="ORF">G6048_27805</name>
</gene>
<keyword evidence="3" id="KW-1185">Reference proteome</keyword>
<name>A0ABX0E3R3_9ACTN</name>
<dbReference type="EMBL" id="JAAKZX010000102">
    <property type="protein sequence ID" value="NGO45782.1"/>
    <property type="molecule type" value="Genomic_DNA"/>
</dbReference>
<proteinExistence type="predicted"/>
<feature type="transmembrane region" description="Helical" evidence="1">
    <location>
        <begin position="50"/>
        <end position="69"/>
    </location>
</feature>
<keyword evidence="1" id="KW-0812">Transmembrane</keyword>
<feature type="transmembrane region" description="Helical" evidence="1">
    <location>
        <begin position="81"/>
        <end position="105"/>
    </location>
</feature>